<evidence type="ECO:0000256" key="5">
    <source>
        <dbReference type="ARBA" id="ARBA00023163"/>
    </source>
</evidence>
<dbReference type="PANTHER" id="PTHR48111:SF1">
    <property type="entry name" value="TWO-COMPONENT RESPONSE REGULATOR ORR33"/>
    <property type="match status" value="1"/>
</dbReference>
<organism evidence="10 11">
    <name type="scientific">Malaciobacter mytili LMG 24559</name>
    <dbReference type="NCBI Taxonomy" id="1032238"/>
    <lineage>
        <taxon>Bacteria</taxon>
        <taxon>Pseudomonadati</taxon>
        <taxon>Campylobacterota</taxon>
        <taxon>Epsilonproteobacteria</taxon>
        <taxon>Campylobacterales</taxon>
        <taxon>Arcobacteraceae</taxon>
        <taxon>Malaciobacter</taxon>
    </lineage>
</organism>
<keyword evidence="5" id="KW-0804">Transcription</keyword>
<dbReference type="Pfam" id="PF00486">
    <property type="entry name" value="Trans_reg_C"/>
    <property type="match status" value="1"/>
</dbReference>
<dbReference type="Gene3D" id="1.10.10.10">
    <property type="entry name" value="Winged helix-like DNA-binding domain superfamily/Winged helix DNA-binding domain"/>
    <property type="match status" value="1"/>
</dbReference>
<evidence type="ECO:0000313" key="10">
    <source>
        <dbReference type="EMBL" id="RXK14910.1"/>
    </source>
</evidence>
<dbReference type="GO" id="GO:0005829">
    <property type="term" value="C:cytosol"/>
    <property type="evidence" value="ECO:0007669"/>
    <property type="project" value="TreeGrafter"/>
</dbReference>
<sequence length="238" mass="27745">MEAFNTRVLLVEDEELARKTLSFYLNTIFDEVVVACDGEEGSRKFQENHSLNKSFDLVLTDIKMPNKNGIEMIDDILKLVPNQRFIIVSAHKNEDDLLKLINLRVLGYFVKPLNIDNMMEMLQKAKDEVLADKKIEVNEELITINKTYTYNRTNDKLYNQETIVKLSKKESDILTVLIENFGEVVSVETFKKLVWHDINTNDSAFRTVMKRLKDKVKDDDFIISHKGYGYIIEKPFIK</sequence>
<evidence type="ECO:0000259" key="9">
    <source>
        <dbReference type="PROSITE" id="PS51755"/>
    </source>
</evidence>
<feature type="modified residue" description="4-aspartylphosphate" evidence="6">
    <location>
        <position position="61"/>
    </location>
</feature>
<evidence type="ECO:0000259" key="8">
    <source>
        <dbReference type="PROSITE" id="PS50110"/>
    </source>
</evidence>
<dbReference type="InterPro" id="IPR036388">
    <property type="entry name" value="WH-like_DNA-bd_sf"/>
</dbReference>
<evidence type="ECO:0000256" key="6">
    <source>
        <dbReference type="PROSITE-ProRule" id="PRU00169"/>
    </source>
</evidence>
<comment type="caution">
    <text evidence="10">The sequence shown here is derived from an EMBL/GenBank/DDBJ whole genome shotgun (WGS) entry which is preliminary data.</text>
</comment>
<dbReference type="InterPro" id="IPR011006">
    <property type="entry name" value="CheY-like_superfamily"/>
</dbReference>
<dbReference type="PROSITE" id="PS51755">
    <property type="entry name" value="OMPR_PHOB"/>
    <property type="match status" value="1"/>
</dbReference>
<dbReference type="KEGG" id="amyt:AMYT_2580"/>
<keyword evidence="1 6" id="KW-0597">Phosphoprotein</keyword>
<dbReference type="GO" id="GO:0006355">
    <property type="term" value="P:regulation of DNA-templated transcription"/>
    <property type="evidence" value="ECO:0007669"/>
    <property type="project" value="InterPro"/>
</dbReference>
<dbReference type="InterPro" id="IPR039420">
    <property type="entry name" value="WalR-like"/>
</dbReference>
<accession>A0AAX2AFI5</accession>
<feature type="DNA-binding region" description="OmpR/PhoB-type" evidence="7">
    <location>
        <begin position="139"/>
        <end position="234"/>
    </location>
</feature>
<keyword evidence="3" id="KW-0805">Transcription regulation</keyword>
<feature type="domain" description="OmpR/PhoB-type" evidence="9">
    <location>
        <begin position="139"/>
        <end position="234"/>
    </location>
</feature>
<dbReference type="SUPFAM" id="SSF46894">
    <property type="entry name" value="C-terminal effector domain of the bipartite response regulators"/>
    <property type="match status" value="1"/>
</dbReference>
<feature type="domain" description="Response regulatory" evidence="8">
    <location>
        <begin position="7"/>
        <end position="126"/>
    </location>
</feature>
<dbReference type="EMBL" id="NXID01000048">
    <property type="protein sequence ID" value="RXK14910.1"/>
    <property type="molecule type" value="Genomic_DNA"/>
</dbReference>
<gene>
    <name evidence="10" type="ORF">CP985_11120</name>
</gene>
<keyword evidence="2" id="KW-0902">Two-component regulatory system</keyword>
<dbReference type="Gene3D" id="3.40.50.2300">
    <property type="match status" value="1"/>
</dbReference>
<dbReference type="SMART" id="SM00448">
    <property type="entry name" value="REC"/>
    <property type="match status" value="1"/>
</dbReference>
<dbReference type="InterPro" id="IPR016032">
    <property type="entry name" value="Sig_transdc_resp-reg_C-effctor"/>
</dbReference>
<proteinExistence type="predicted"/>
<reference evidence="10 11" key="1">
    <citation type="submission" date="2017-09" db="EMBL/GenBank/DDBJ databases">
        <title>Genomics of the genus Arcobacter.</title>
        <authorList>
            <person name="Perez-Cataluna A."/>
            <person name="Figueras M.J."/>
            <person name="Salas-Masso N."/>
        </authorList>
    </citation>
    <scope>NUCLEOTIDE SEQUENCE [LARGE SCALE GENOMIC DNA]</scope>
    <source>
        <strain evidence="10 11">CECT 7386</strain>
    </source>
</reference>
<dbReference type="GO" id="GO:0000156">
    <property type="term" value="F:phosphorelay response regulator activity"/>
    <property type="evidence" value="ECO:0007669"/>
    <property type="project" value="TreeGrafter"/>
</dbReference>
<dbReference type="Proteomes" id="UP000290092">
    <property type="component" value="Unassembled WGS sequence"/>
</dbReference>
<dbReference type="InterPro" id="IPR001789">
    <property type="entry name" value="Sig_transdc_resp-reg_receiver"/>
</dbReference>
<protein>
    <submittedName>
        <fullName evidence="10">Transcriptional regulator</fullName>
    </submittedName>
</protein>
<dbReference type="GO" id="GO:0000976">
    <property type="term" value="F:transcription cis-regulatory region binding"/>
    <property type="evidence" value="ECO:0007669"/>
    <property type="project" value="TreeGrafter"/>
</dbReference>
<evidence type="ECO:0000256" key="2">
    <source>
        <dbReference type="ARBA" id="ARBA00023012"/>
    </source>
</evidence>
<dbReference type="AlphaFoldDB" id="A0AAX2AFI5"/>
<dbReference type="PANTHER" id="PTHR48111">
    <property type="entry name" value="REGULATOR OF RPOS"/>
    <property type="match status" value="1"/>
</dbReference>
<dbReference type="RefSeq" id="WP_114842926.1">
    <property type="nucleotide sequence ID" value="NZ_CP031219.1"/>
</dbReference>
<dbReference type="SUPFAM" id="SSF52172">
    <property type="entry name" value="CheY-like"/>
    <property type="match status" value="1"/>
</dbReference>
<dbReference type="PROSITE" id="PS50110">
    <property type="entry name" value="RESPONSE_REGULATORY"/>
    <property type="match status" value="1"/>
</dbReference>
<keyword evidence="11" id="KW-1185">Reference proteome</keyword>
<dbReference type="GO" id="GO:0032993">
    <property type="term" value="C:protein-DNA complex"/>
    <property type="evidence" value="ECO:0007669"/>
    <property type="project" value="TreeGrafter"/>
</dbReference>
<keyword evidence="4 7" id="KW-0238">DNA-binding</keyword>
<evidence type="ECO:0000256" key="7">
    <source>
        <dbReference type="PROSITE-ProRule" id="PRU01091"/>
    </source>
</evidence>
<name>A0AAX2AFI5_9BACT</name>
<dbReference type="SMART" id="SM00862">
    <property type="entry name" value="Trans_reg_C"/>
    <property type="match status" value="1"/>
</dbReference>
<evidence type="ECO:0000256" key="4">
    <source>
        <dbReference type="ARBA" id="ARBA00023125"/>
    </source>
</evidence>
<dbReference type="Pfam" id="PF00072">
    <property type="entry name" value="Response_reg"/>
    <property type="match status" value="1"/>
</dbReference>
<evidence type="ECO:0000256" key="3">
    <source>
        <dbReference type="ARBA" id="ARBA00023015"/>
    </source>
</evidence>
<dbReference type="InterPro" id="IPR001867">
    <property type="entry name" value="OmpR/PhoB-type_DNA-bd"/>
</dbReference>
<evidence type="ECO:0000313" key="11">
    <source>
        <dbReference type="Proteomes" id="UP000290092"/>
    </source>
</evidence>
<evidence type="ECO:0000256" key="1">
    <source>
        <dbReference type="ARBA" id="ARBA00022553"/>
    </source>
</evidence>